<comment type="caution">
    <text evidence="4">The sequence shown here is derived from an EMBL/GenBank/DDBJ whole genome shotgun (WGS) entry which is preliminary data.</text>
</comment>
<dbReference type="SUPFAM" id="SSF52540">
    <property type="entry name" value="P-loop containing nucleoside triphosphate hydrolases"/>
    <property type="match status" value="1"/>
</dbReference>
<dbReference type="Proteomes" id="UP000237105">
    <property type="component" value="Unassembled WGS sequence"/>
</dbReference>
<evidence type="ECO:0000313" key="5">
    <source>
        <dbReference type="Proteomes" id="UP000237105"/>
    </source>
</evidence>
<dbReference type="Gene3D" id="3.80.10.10">
    <property type="entry name" value="Ribonuclease Inhibitor"/>
    <property type="match status" value="2"/>
</dbReference>
<evidence type="ECO:0000313" key="4">
    <source>
        <dbReference type="EMBL" id="PON40159.1"/>
    </source>
</evidence>
<reference evidence="5" key="1">
    <citation type="submission" date="2016-06" db="EMBL/GenBank/DDBJ databases">
        <title>Parallel loss of symbiosis genes in relatives of nitrogen-fixing non-legume Parasponia.</title>
        <authorList>
            <person name="Van Velzen R."/>
            <person name="Holmer R."/>
            <person name="Bu F."/>
            <person name="Rutten L."/>
            <person name="Van Zeijl A."/>
            <person name="Liu W."/>
            <person name="Santuari L."/>
            <person name="Cao Q."/>
            <person name="Sharma T."/>
            <person name="Shen D."/>
            <person name="Roswanjaya Y."/>
            <person name="Wardhani T."/>
            <person name="Kalhor M.S."/>
            <person name="Jansen J."/>
            <person name="Van den Hoogen J."/>
            <person name="Gungor B."/>
            <person name="Hartog M."/>
            <person name="Hontelez J."/>
            <person name="Verver J."/>
            <person name="Yang W.-C."/>
            <person name="Schijlen E."/>
            <person name="Repin R."/>
            <person name="Schilthuizen M."/>
            <person name="Schranz E."/>
            <person name="Heidstra R."/>
            <person name="Miyata K."/>
            <person name="Fedorova E."/>
            <person name="Kohlen W."/>
            <person name="Bisseling T."/>
            <person name="Smit S."/>
            <person name="Geurts R."/>
        </authorList>
    </citation>
    <scope>NUCLEOTIDE SEQUENCE [LARGE SCALE GENOMIC DNA]</scope>
    <source>
        <strain evidence="5">cv. WU1-14</strain>
    </source>
</reference>
<evidence type="ECO:0000256" key="1">
    <source>
        <dbReference type="ARBA" id="ARBA00022741"/>
    </source>
</evidence>
<keyword evidence="2" id="KW-0611">Plant defense</keyword>
<evidence type="ECO:0000256" key="2">
    <source>
        <dbReference type="ARBA" id="ARBA00022821"/>
    </source>
</evidence>
<keyword evidence="1" id="KW-0547">Nucleotide-binding</keyword>
<dbReference type="PANTHER" id="PTHR33463:SF187">
    <property type="entry name" value="AND NB-ARC DOMAIN DISEASE RESISTANCE PROTEIN, PUTATIVE-RELATED"/>
    <property type="match status" value="1"/>
</dbReference>
<dbReference type="InterPro" id="IPR032675">
    <property type="entry name" value="LRR_dom_sf"/>
</dbReference>
<accession>A0A2P5AUF3</accession>
<dbReference type="GO" id="GO:0000166">
    <property type="term" value="F:nucleotide binding"/>
    <property type="evidence" value="ECO:0007669"/>
    <property type="project" value="UniProtKB-KW"/>
</dbReference>
<proteinExistence type="predicted"/>
<dbReference type="SUPFAM" id="SSF52058">
    <property type="entry name" value="L domain-like"/>
    <property type="match status" value="1"/>
</dbReference>
<protein>
    <submittedName>
        <fullName evidence="4">NB-ARC domain containing protein</fullName>
    </submittedName>
</protein>
<feature type="coiled-coil region" evidence="3">
    <location>
        <begin position="17"/>
        <end position="87"/>
    </location>
</feature>
<sequence length="617" mass="70504">MEYIEAGVSIAGQVIKYTDFDEKMQRLKRKLEVLESREEDVSNELKYAEQLLFKKRRKTVENWLNNVKSIKNQMQELESRVEGSSSVTRPLVLGKRMDTLAEEVSEFIQEGQSFPNGLTCQAPENGVALLTRRLEGEIIQKLQNDIAETVLHFKFSNEDDETKRAGELAVTLSKKEDFDLIFDDVWDDFELDEVGIPFSVGGCKFYNRSFAGEKLGNTITLSPEIERIAKCLARECDGLPLGIIVMARSMRGVDNICEWSNALDKMKESKVGQDDMERKLENACLLEGETDKKGKKYVKMHDLLRDMAIQIASMSGGFLVEAGLGLKDFPEKEKWTEYLVRASLMYNNLSNIPSNLSPRCPRLVTLWLDKNIRLTYIPDCFFIHMSMLAHLDLSDAQIEYLPTSISDLENLVSLLLNRCLRLKSIPPLGKRMRLQALDLSDTKITEVPEGVDTLINVRYLNLDTKGRLMIPDGFFSELSCLQFLVFYHFNLCTLELKGQEIARLRKLETFKGQFCDVDNFRKCKTSEARAGNESLVLPTDVKTLIIRECKDVTCLCDIASLKTVTDLRKLKTRDCSGMQNMLCPSCCKLYHLQSLEELYIQDFKDWSVSLKEGYLQI</sequence>
<dbReference type="InterPro" id="IPR042197">
    <property type="entry name" value="Apaf_helical"/>
</dbReference>
<dbReference type="OrthoDB" id="736010at2759"/>
<dbReference type="Gene3D" id="1.10.8.430">
    <property type="entry name" value="Helical domain of apoptotic protease-activating factors"/>
    <property type="match status" value="1"/>
</dbReference>
<dbReference type="GO" id="GO:0006952">
    <property type="term" value="P:defense response"/>
    <property type="evidence" value="ECO:0007669"/>
    <property type="project" value="UniProtKB-KW"/>
</dbReference>
<keyword evidence="5" id="KW-1185">Reference proteome</keyword>
<dbReference type="PANTHER" id="PTHR33463">
    <property type="entry name" value="NB-ARC DOMAIN-CONTAINING PROTEIN-RELATED"/>
    <property type="match status" value="1"/>
</dbReference>
<dbReference type="AlphaFoldDB" id="A0A2P5AUF3"/>
<keyword evidence="3" id="KW-0175">Coiled coil</keyword>
<evidence type="ECO:0000256" key="3">
    <source>
        <dbReference type="SAM" id="Coils"/>
    </source>
</evidence>
<dbReference type="EMBL" id="JXTB01000445">
    <property type="protein sequence ID" value="PON40159.1"/>
    <property type="molecule type" value="Genomic_DNA"/>
</dbReference>
<organism evidence="4 5">
    <name type="scientific">Parasponia andersonii</name>
    <name type="common">Sponia andersonii</name>
    <dbReference type="NCBI Taxonomy" id="3476"/>
    <lineage>
        <taxon>Eukaryota</taxon>
        <taxon>Viridiplantae</taxon>
        <taxon>Streptophyta</taxon>
        <taxon>Embryophyta</taxon>
        <taxon>Tracheophyta</taxon>
        <taxon>Spermatophyta</taxon>
        <taxon>Magnoliopsida</taxon>
        <taxon>eudicotyledons</taxon>
        <taxon>Gunneridae</taxon>
        <taxon>Pentapetalae</taxon>
        <taxon>rosids</taxon>
        <taxon>fabids</taxon>
        <taxon>Rosales</taxon>
        <taxon>Cannabaceae</taxon>
        <taxon>Parasponia</taxon>
    </lineage>
</organism>
<dbReference type="InterPro" id="IPR050905">
    <property type="entry name" value="Plant_NBS-LRR"/>
</dbReference>
<gene>
    <name evidence="4" type="ORF">PanWU01x14_299260</name>
</gene>
<dbReference type="InterPro" id="IPR027417">
    <property type="entry name" value="P-loop_NTPase"/>
</dbReference>
<name>A0A2P5AUF3_PARAD</name>